<dbReference type="PROSITE" id="PS51186">
    <property type="entry name" value="GNAT"/>
    <property type="match status" value="1"/>
</dbReference>
<reference evidence="2" key="1">
    <citation type="journal article" date="2014" name="Int. J. Syst. Evol. Microbiol.">
        <title>Complete genome sequence of Corynebacterium casei LMG S-19264T (=DSM 44701T), isolated from a smear-ripened cheese.</title>
        <authorList>
            <consortium name="US DOE Joint Genome Institute (JGI-PGF)"/>
            <person name="Walter F."/>
            <person name="Albersmeier A."/>
            <person name="Kalinowski J."/>
            <person name="Ruckert C."/>
        </authorList>
    </citation>
    <scope>NUCLEOTIDE SEQUENCE</scope>
    <source>
        <strain evidence="2">CGMCC 1.15725</strain>
    </source>
</reference>
<dbReference type="InterPro" id="IPR000182">
    <property type="entry name" value="GNAT_dom"/>
</dbReference>
<dbReference type="EMBL" id="BMJQ01000014">
    <property type="protein sequence ID" value="GGF36081.1"/>
    <property type="molecule type" value="Genomic_DNA"/>
</dbReference>
<evidence type="ECO:0000313" key="2">
    <source>
        <dbReference type="EMBL" id="GGF36081.1"/>
    </source>
</evidence>
<evidence type="ECO:0000259" key="1">
    <source>
        <dbReference type="PROSITE" id="PS51186"/>
    </source>
</evidence>
<gene>
    <name evidence="2" type="ORF">GCM10011611_48110</name>
</gene>
<proteinExistence type="predicted"/>
<dbReference type="InterPro" id="IPR016181">
    <property type="entry name" value="Acyl_CoA_acyltransferase"/>
</dbReference>
<sequence>MIALRRAAAGDEAQVARVNVEAWQQAYGGRVPKPMAERVTIERRLPMWQALIGQHQATHPTWVAVDDKAGIVGFVTGSPTGSEIQGLLGELHMLYVVPGFQRRDIGRRLFHAMAEGLVAMGGHSAVATVLDAPAALAFCRALGGVALTETSIDVAGQPVAETLFAWRDLAALPSQPGSDP</sequence>
<dbReference type="Pfam" id="PF00583">
    <property type="entry name" value="Acetyltransf_1"/>
    <property type="match status" value="1"/>
</dbReference>
<feature type="domain" description="N-acetyltransferase" evidence="1">
    <location>
        <begin position="2"/>
        <end position="178"/>
    </location>
</feature>
<dbReference type="AlphaFoldDB" id="A0A8J3E5I6"/>
<accession>A0A8J3E5I6</accession>
<comment type="caution">
    <text evidence="2">The sequence shown here is derived from an EMBL/GenBank/DDBJ whole genome shotgun (WGS) entry which is preliminary data.</text>
</comment>
<dbReference type="GO" id="GO:0016747">
    <property type="term" value="F:acyltransferase activity, transferring groups other than amino-acyl groups"/>
    <property type="evidence" value="ECO:0007669"/>
    <property type="project" value="InterPro"/>
</dbReference>
<evidence type="ECO:0000313" key="3">
    <source>
        <dbReference type="Proteomes" id="UP000646365"/>
    </source>
</evidence>
<dbReference type="Gene3D" id="3.40.630.30">
    <property type="match status" value="1"/>
</dbReference>
<name>A0A8J3E5I6_9PROT</name>
<organism evidence="2 3">
    <name type="scientific">Aliidongia dinghuensis</name>
    <dbReference type="NCBI Taxonomy" id="1867774"/>
    <lineage>
        <taxon>Bacteria</taxon>
        <taxon>Pseudomonadati</taxon>
        <taxon>Pseudomonadota</taxon>
        <taxon>Alphaproteobacteria</taxon>
        <taxon>Rhodospirillales</taxon>
        <taxon>Dongiaceae</taxon>
        <taxon>Aliidongia</taxon>
    </lineage>
</organism>
<dbReference type="Proteomes" id="UP000646365">
    <property type="component" value="Unassembled WGS sequence"/>
</dbReference>
<protein>
    <submittedName>
        <fullName evidence="2">N-acetyltransferase</fullName>
    </submittedName>
</protein>
<keyword evidence="3" id="KW-1185">Reference proteome</keyword>
<dbReference type="SUPFAM" id="SSF55729">
    <property type="entry name" value="Acyl-CoA N-acyltransferases (Nat)"/>
    <property type="match status" value="1"/>
</dbReference>
<reference evidence="2" key="2">
    <citation type="submission" date="2020-09" db="EMBL/GenBank/DDBJ databases">
        <authorList>
            <person name="Sun Q."/>
            <person name="Zhou Y."/>
        </authorList>
    </citation>
    <scope>NUCLEOTIDE SEQUENCE</scope>
    <source>
        <strain evidence="2">CGMCC 1.15725</strain>
    </source>
</reference>
<dbReference type="CDD" id="cd04301">
    <property type="entry name" value="NAT_SF"/>
    <property type="match status" value="1"/>
</dbReference>
<dbReference type="RefSeq" id="WP_189050562.1">
    <property type="nucleotide sequence ID" value="NZ_BMJQ01000014.1"/>
</dbReference>